<comment type="caution">
    <text evidence="5">The sequence shown here is derived from an EMBL/GenBank/DDBJ whole genome shotgun (WGS) entry which is preliminary data.</text>
</comment>
<feature type="coiled-coil region" evidence="2">
    <location>
        <begin position="331"/>
        <end position="361"/>
    </location>
</feature>
<comment type="similarity">
    <text evidence="1">Belongs to the MFAP1 family.</text>
</comment>
<dbReference type="Pfam" id="PF06991">
    <property type="entry name" value="MFAP1"/>
    <property type="match status" value="1"/>
</dbReference>
<reference evidence="5 6" key="1">
    <citation type="submission" date="2020-08" db="EMBL/GenBank/DDBJ databases">
        <title>Aphidius gifuensis genome sequencing and assembly.</title>
        <authorList>
            <person name="Du Z."/>
        </authorList>
    </citation>
    <scope>NUCLEOTIDE SEQUENCE [LARGE SCALE GENOMIC DNA]</scope>
    <source>
        <strain evidence="5">YNYX2018</strain>
        <tissue evidence="5">Adults</tissue>
    </source>
</reference>
<name>A0A835CVH0_APHGI</name>
<feature type="compositionally biased region" description="Acidic residues" evidence="3">
    <location>
        <begin position="78"/>
        <end position="87"/>
    </location>
</feature>
<sequence length="483" mass="56515">MDYFVTNNSLAPAPMGIQSTAGAVPVKNDKGQVSMKKVKVHRYVSGKRPEYAPTASSDESSEEDDFLDRKKNDTGRDDGEDDDDDNNADEKTDDNTEQDARLRRLTRLERQRGDRASDDDDDNDDEDDEDDDTKNVVIRAERHRRVYEAEIIEATIEPIPEKSKKRIQLESSDSSEEEDLSDTEIERRREALKARVLSKKDHEEEQLIEKDEELKSSSPEESSEYEEYTDSEEEETGPRLKPVFVRRKDRVTVIEKEKEAIQQKQIELEAKKMADERKKQSMKMVEEAIRKETIKTSETSTIEGKIEDVDTSDENDEVQYEAWKLREMKRIKHDRDEREAIEREKLEIERLRNLTEDERRQELRLNPKTVTNKAAKGKYKFLQKYYHRGAFYLDKDDTVFKRDFSGATLEDHFDKTVLPKVMQVKNFGRSGRTKYTHLVDQDTTHFDSPWISETAQNLKFHNNQAAGMKQVFERPSLKRVQKN</sequence>
<proteinExistence type="inferred from homology"/>
<keyword evidence="2" id="KW-0175">Coiled coil</keyword>
<feature type="compositionally biased region" description="Acidic residues" evidence="3">
    <location>
        <begin position="117"/>
        <end position="132"/>
    </location>
</feature>
<feature type="compositionally biased region" description="Basic and acidic residues" evidence="3">
    <location>
        <begin position="184"/>
        <end position="215"/>
    </location>
</feature>
<feature type="compositionally biased region" description="Polar residues" evidence="3">
    <location>
        <begin position="1"/>
        <end position="10"/>
    </location>
</feature>
<feature type="compositionally biased region" description="Acidic residues" evidence="3">
    <location>
        <begin position="221"/>
        <end position="235"/>
    </location>
</feature>
<feature type="compositionally biased region" description="Acidic residues" evidence="3">
    <location>
        <begin position="173"/>
        <end position="183"/>
    </location>
</feature>
<evidence type="ECO:0000313" key="5">
    <source>
        <dbReference type="EMBL" id="KAF7998084.1"/>
    </source>
</evidence>
<protein>
    <recommendedName>
        <fullName evidence="4">Micro-fibrillar-associated protein 1 C-terminal domain-containing protein</fullName>
    </recommendedName>
</protein>
<dbReference type="EMBL" id="JACMRX010000001">
    <property type="protein sequence ID" value="KAF7998084.1"/>
    <property type="molecule type" value="Genomic_DNA"/>
</dbReference>
<dbReference type="AlphaFoldDB" id="A0A835CVH0"/>
<accession>A0A835CVH0</accession>
<dbReference type="Proteomes" id="UP000639338">
    <property type="component" value="Unassembled WGS sequence"/>
</dbReference>
<dbReference type="OrthoDB" id="1111734at2759"/>
<feature type="domain" description="Micro-fibrillar-associated protein 1 C-terminal" evidence="4">
    <location>
        <begin position="231"/>
        <end position="443"/>
    </location>
</feature>
<evidence type="ECO:0000256" key="1">
    <source>
        <dbReference type="ARBA" id="ARBA00008155"/>
    </source>
</evidence>
<feature type="compositionally biased region" description="Basic residues" evidence="3">
    <location>
        <begin position="36"/>
        <end position="45"/>
    </location>
</feature>
<feature type="compositionally biased region" description="Basic and acidic residues" evidence="3">
    <location>
        <begin position="88"/>
        <end position="116"/>
    </location>
</feature>
<evidence type="ECO:0000256" key="2">
    <source>
        <dbReference type="SAM" id="Coils"/>
    </source>
</evidence>
<keyword evidence="6" id="KW-1185">Reference proteome</keyword>
<dbReference type="PANTHER" id="PTHR15327">
    <property type="entry name" value="MICROFIBRIL-ASSOCIATED PROTEIN"/>
    <property type="match status" value="1"/>
</dbReference>
<feature type="region of interest" description="Disordered" evidence="3">
    <location>
        <begin position="1"/>
        <end position="242"/>
    </location>
</feature>
<evidence type="ECO:0000313" key="6">
    <source>
        <dbReference type="Proteomes" id="UP000639338"/>
    </source>
</evidence>
<dbReference type="InterPro" id="IPR009730">
    <property type="entry name" value="MFAP1_C"/>
</dbReference>
<feature type="compositionally biased region" description="Basic and acidic residues" evidence="3">
    <location>
        <begin position="67"/>
        <end position="77"/>
    </location>
</feature>
<evidence type="ECO:0000259" key="4">
    <source>
        <dbReference type="Pfam" id="PF06991"/>
    </source>
</evidence>
<evidence type="ECO:0000256" key="3">
    <source>
        <dbReference type="SAM" id="MobiDB-lite"/>
    </source>
</evidence>
<gene>
    <name evidence="5" type="ORF">HCN44_009482</name>
</gene>
<organism evidence="5 6">
    <name type="scientific">Aphidius gifuensis</name>
    <name type="common">Parasitoid wasp</name>
    <dbReference type="NCBI Taxonomy" id="684658"/>
    <lineage>
        <taxon>Eukaryota</taxon>
        <taxon>Metazoa</taxon>
        <taxon>Ecdysozoa</taxon>
        <taxon>Arthropoda</taxon>
        <taxon>Hexapoda</taxon>
        <taxon>Insecta</taxon>
        <taxon>Pterygota</taxon>
        <taxon>Neoptera</taxon>
        <taxon>Endopterygota</taxon>
        <taxon>Hymenoptera</taxon>
        <taxon>Apocrita</taxon>
        <taxon>Ichneumonoidea</taxon>
        <taxon>Braconidae</taxon>
        <taxon>Aphidiinae</taxon>
        <taxon>Aphidius</taxon>
    </lineage>
</organism>
<dbReference type="InterPro" id="IPR033194">
    <property type="entry name" value="MFAP1"/>
</dbReference>